<dbReference type="GO" id="GO:0005737">
    <property type="term" value="C:cytoplasm"/>
    <property type="evidence" value="ECO:0007669"/>
    <property type="project" value="TreeGrafter"/>
</dbReference>
<proteinExistence type="predicted"/>
<dbReference type="Proteomes" id="UP000183038">
    <property type="component" value="Unassembled WGS sequence"/>
</dbReference>
<dbReference type="Gene3D" id="3.30.930.10">
    <property type="entry name" value="Bira Bifunctional Protein, Domain 2"/>
    <property type="match status" value="1"/>
</dbReference>
<dbReference type="EMBL" id="FNTB01000001">
    <property type="protein sequence ID" value="SEB43033.1"/>
    <property type="molecule type" value="Genomic_DNA"/>
</dbReference>
<evidence type="ECO:0000313" key="3">
    <source>
        <dbReference type="EMBL" id="SEB43033.1"/>
    </source>
</evidence>
<name>A0A1H4J9U9_9FLAO</name>
<dbReference type="RefSeq" id="WP_074669777.1">
    <property type="nucleotide sequence ID" value="NZ_FNTB01000001.1"/>
</dbReference>
<dbReference type="Pfam" id="PF03099">
    <property type="entry name" value="BPL_LplA_LipB"/>
    <property type="match status" value="1"/>
</dbReference>
<gene>
    <name evidence="3" type="ORF">SAMN05192540_0235</name>
</gene>
<dbReference type="GO" id="GO:0004077">
    <property type="term" value="F:biotin--[biotin carboxyl-carrier protein] ligase activity"/>
    <property type="evidence" value="ECO:0007669"/>
    <property type="project" value="InterPro"/>
</dbReference>
<organism evidence="3 4">
    <name type="scientific">Maribacter dokdonensis</name>
    <dbReference type="NCBI Taxonomy" id="320912"/>
    <lineage>
        <taxon>Bacteria</taxon>
        <taxon>Pseudomonadati</taxon>
        <taxon>Bacteroidota</taxon>
        <taxon>Flavobacteriia</taxon>
        <taxon>Flavobacteriales</taxon>
        <taxon>Flavobacteriaceae</taxon>
        <taxon>Maribacter</taxon>
    </lineage>
</organism>
<dbReference type="PROSITE" id="PS51733">
    <property type="entry name" value="BPL_LPL_CATALYTIC"/>
    <property type="match status" value="1"/>
</dbReference>
<accession>A0A1H4J9U9</accession>
<dbReference type="SUPFAM" id="SSF55681">
    <property type="entry name" value="Class II aaRS and biotin synthetases"/>
    <property type="match status" value="1"/>
</dbReference>
<dbReference type="CDD" id="cd16442">
    <property type="entry name" value="BPL"/>
    <property type="match status" value="1"/>
</dbReference>
<dbReference type="InterPro" id="IPR045864">
    <property type="entry name" value="aa-tRNA-synth_II/BPL/LPL"/>
</dbReference>
<dbReference type="AlphaFoldDB" id="A0A1H4J9U9"/>
<dbReference type="OrthoDB" id="9807064at2"/>
<feature type="domain" description="BPL/LPL catalytic" evidence="2">
    <location>
        <begin position="1"/>
        <end position="177"/>
    </location>
</feature>
<dbReference type="PANTHER" id="PTHR12835:SF5">
    <property type="entry name" value="BIOTIN--PROTEIN LIGASE"/>
    <property type="match status" value="1"/>
</dbReference>
<dbReference type="InterPro" id="IPR004408">
    <property type="entry name" value="Biotin_CoA_COase_ligase"/>
</dbReference>
<dbReference type="InterPro" id="IPR004143">
    <property type="entry name" value="BPL_LPL_catalytic"/>
</dbReference>
<keyword evidence="1 3" id="KW-0436">Ligase</keyword>
<protein>
    <submittedName>
        <fullName evidence="3">BirA family transcriptional regulator, biotin operon repressor / biotin-[acetyl-CoA-carboxylase] ligase</fullName>
    </submittedName>
</protein>
<dbReference type="PANTHER" id="PTHR12835">
    <property type="entry name" value="BIOTIN PROTEIN LIGASE"/>
    <property type="match status" value="1"/>
</dbReference>
<reference evidence="3 4" key="1">
    <citation type="submission" date="2016-10" db="EMBL/GenBank/DDBJ databases">
        <authorList>
            <person name="de Groot N.N."/>
        </authorList>
    </citation>
    <scope>NUCLEOTIDE SEQUENCE [LARGE SCALE GENOMIC DNA]</scope>
    <source>
        <strain evidence="3 4">MAR_2009_71</strain>
    </source>
</reference>
<sequence>MQIIKLDATQSTNTYLKDLSFKRELDDFTVVTTKNQTSGRGQLNAKWESEPGKNLAFSILKKNLDIPIQRVFLVSVCVSLAIIESLKDFDIPDLSIKWPNDILSGNYKIGGILIENIITGSKIKRSIIGFGLNVNQKSFKSAPHASSLNAITGTDFDLDEIFYSLIEHLHQNMIKPFQLMESELYAQYHVHLFKKGQMSTFKIHDDIQITGTIEKVSIDGKLVVKLVNGDFQEFGLKEIQLLY</sequence>
<dbReference type="NCBIfam" id="TIGR00121">
    <property type="entry name" value="birA_ligase"/>
    <property type="match status" value="1"/>
</dbReference>
<evidence type="ECO:0000259" key="2">
    <source>
        <dbReference type="PROSITE" id="PS51733"/>
    </source>
</evidence>
<evidence type="ECO:0000313" key="4">
    <source>
        <dbReference type="Proteomes" id="UP000183038"/>
    </source>
</evidence>
<evidence type="ECO:0000256" key="1">
    <source>
        <dbReference type="ARBA" id="ARBA00022598"/>
    </source>
</evidence>